<comment type="caution">
    <text evidence="2">The sequence shown here is derived from an EMBL/GenBank/DDBJ whole genome shotgun (WGS) entry which is preliminary data.</text>
</comment>
<accession>A0A432LHD4</accession>
<feature type="domain" description="Phage head morphogenesis" evidence="1">
    <location>
        <begin position="155"/>
        <end position="280"/>
    </location>
</feature>
<dbReference type="Proteomes" id="UP000287910">
    <property type="component" value="Unassembled WGS sequence"/>
</dbReference>
<reference evidence="2 3" key="1">
    <citation type="submission" date="2018-12" db="EMBL/GenBank/DDBJ databases">
        <title>Lysinibacillus antri sp. nov., isolated from a cave soil.</title>
        <authorList>
            <person name="Narsing Rao M.P."/>
            <person name="Zhang H."/>
            <person name="Dong Z.-Y."/>
            <person name="Niu X.-K."/>
            <person name="Zhang K."/>
            <person name="Fang B.-Z."/>
            <person name="Kang Y.-Q."/>
            <person name="Xiao M."/>
            <person name="Li W.-J."/>
        </authorList>
    </citation>
    <scope>NUCLEOTIDE SEQUENCE [LARGE SCALE GENOMIC DNA]</scope>
    <source>
        <strain evidence="2 3">SYSU K30002</strain>
    </source>
</reference>
<evidence type="ECO:0000259" key="1">
    <source>
        <dbReference type="Pfam" id="PF04233"/>
    </source>
</evidence>
<dbReference type="AlphaFoldDB" id="A0A432LHD4"/>
<dbReference type="Pfam" id="PF04233">
    <property type="entry name" value="Phage_Mu_F"/>
    <property type="match status" value="1"/>
</dbReference>
<proteinExistence type="predicted"/>
<name>A0A432LHD4_9BACI</name>
<dbReference type="InterPro" id="IPR006528">
    <property type="entry name" value="Phage_head_morphogenesis_dom"/>
</dbReference>
<dbReference type="EMBL" id="RYYR01000002">
    <property type="protein sequence ID" value="RUL56472.1"/>
    <property type="molecule type" value="Genomic_DNA"/>
</dbReference>
<organism evidence="2 3">
    <name type="scientific">Lysinibacillus antri</name>
    <dbReference type="NCBI Taxonomy" id="2498145"/>
    <lineage>
        <taxon>Bacteria</taxon>
        <taxon>Bacillati</taxon>
        <taxon>Bacillota</taxon>
        <taxon>Bacilli</taxon>
        <taxon>Bacillales</taxon>
        <taxon>Bacillaceae</taxon>
        <taxon>Lysinibacillus</taxon>
    </lineage>
</organism>
<evidence type="ECO:0000313" key="2">
    <source>
        <dbReference type="EMBL" id="RUL56472.1"/>
    </source>
</evidence>
<sequence length="307" mass="35606">MVVKAMDLEKYARKLSEWNTKELAKTEKSIRTIYQKLVKEVLAQIGLIYEKYETDGKLTYEQMMQYDRLKKLMNTIIEHVNAMSKQTQTVITTLLSESYMYSYEWMGWAIEKEARKAIGYTSLAIEQIKAAINNPVKGLTLSETLEKNRRDIIYKIQQNVTQSLVRGSTYKEMASSMTEMFEGDYTKSIRVTRTETHRVREQGTLDSAKYANSKGIIMVKKWRNMKDSRVRKTPKANHVKMDHVKIPVNDLFDLGNGEKGIAPGNTGYAHHDIHCRCILIYEIDKVEGKTNDDLAKQTFEEFQKAMR</sequence>
<evidence type="ECO:0000313" key="3">
    <source>
        <dbReference type="Proteomes" id="UP000287910"/>
    </source>
</evidence>
<gene>
    <name evidence="2" type="ORF">EK386_02230</name>
</gene>
<protein>
    <recommendedName>
        <fullName evidence="1">Phage head morphogenesis domain-containing protein</fullName>
    </recommendedName>
</protein>
<keyword evidence="3" id="KW-1185">Reference proteome</keyword>